<protein>
    <submittedName>
        <fullName evidence="3">Glycogen debranching enzyme family protein</fullName>
    </submittedName>
</protein>
<evidence type="ECO:0000259" key="1">
    <source>
        <dbReference type="Pfam" id="PF06202"/>
    </source>
</evidence>
<organism evidence="3 4">
    <name type="scientific">Alistipes hominis</name>
    <dbReference type="NCBI Taxonomy" id="2763015"/>
    <lineage>
        <taxon>Bacteria</taxon>
        <taxon>Pseudomonadati</taxon>
        <taxon>Bacteroidota</taxon>
        <taxon>Bacteroidia</taxon>
        <taxon>Bacteroidales</taxon>
        <taxon>Rikenellaceae</taxon>
        <taxon>Alistipes</taxon>
    </lineage>
</organism>
<dbReference type="InterPro" id="IPR008928">
    <property type="entry name" value="6-hairpin_glycosidase_sf"/>
</dbReference>
<feature type="domain" description="Glycogen debranching enzyme bacterial and archaeal type N-terminal" evidence="2">
    <location>
        <begin position="20"/>
        <end position="239"/>
    </location>
</feature>
<dbReference type="InterPro" id="IPR032790">
    <property type="entry name" value="GDE_C"/>
</dbReference>
<dbReference type="Pfam" id="PF06202">
    <property type="entry name" value="GDE_C"/>
    <property type="match status" value="1"/>
</dbReference>
<comment type="caution">
    <text evidence="3">The sequence shown here is derived from an EMBL/GenBank/DDBJ whole genome shotgun (WGS) entry which is preliminary data.</text>
</comment>
<dbReference type="Gene3D" id="1.50.10.10">
    <property type="match status" value="1"/>
</dbReference>
<evidence type="ECO:0000313" key="3">
    <source>
        <dbReference type="EMBL" id="MBC5616429.1"/>
    </source>
</evidence>
<evidence type="ECO:0000313" key="4">
    <source>
        <dbReference type="Proteomes" id="UP000636891"/>
    </source>
</evidence>
<feature type="domain" description="Glycogen debranching enzyme C-terminal" evidence="1">
    <location>
        <begin position="277"/>
        <end position="632"/>
    </location>
</feature>
<keyword evidence="4" id="KW-1185">Reference proteome</keyword>
<dbReference type="PANTHER" id="PTHR10569">
    <property type="entry name" value="GLYCOGEN DEBRANCHING ENZYME"/>
    <property type="match status" value="1"/>
</dbReference>
<evidence type="ECO:0000259" key="2">
    <source>
        <dbReference type="Pfam" id="PF12439"/>
    </source>
</evidence>
<dbReference type="RefSeq" id="WP_182424197.1">
    <property type="nucleotide sequence ID" value="NZ_JACOOK010000002.1"/>
</dbReference>
<accession>A0ABR7CLD4</accession>
<dbReference type="PANTHER" id="PTHR10569:SF2">
    <property type="entry name" value="GLYCOGEN DEBRANCHING ENZYME"/>
    <property type="match status" value="1"/>
</dbReference>
<gene>
    <name evidence="3" type="ORF">H8S08_05260</name>
</gene>
<dbReference type="InterPro" id="IPR012341">
    <property type="entry name" value="6hp_glycosidase-like_sf"/>
</dbReference>
<sequence>MAVLHFDKNELGNLEYSLQREMLSTNRAGGYMSTTIVCCNTRKYHGLMVCPKDDDDENNYVLLSSVDETIVQHDQTFNLAIHRFPGVYEPRGHKYITDFTYTPTPAITYRVGGVVLKKELLWIHSRTQLLIRYTLLDARSDTQLRLRPFLAFRDRHGLSKANLFADGHSYPIPGGVRSRLYEGFPWLHMQTNVPCEFVAAPDWYYNFEYAEEIDRGYPGHEDLLTTGYFETDIVKGQSVIFSCSTEEVDPATLEKDFMEELARRSNKIDFLSCLRHSARQFIVRHGDKTEVVAGYPWFGRWGRDTFIALPGITLTQGGVESCCEVIDTMVREMKDGMFPNMGSAYNSVDAPLWFFWTLQCLEKHIGGGRKLWKAYGKPMKEILESYMRGGEWVQVRENGLVWAAHPNYAMTWMDAVVDGRPVTGREGYQVEINALWYNAICYTLELARKNKDTDFVSRWERMPERIKESFVGLFWYPEESFLADYVDEQGQNRFIRPNQIIACSLPYGMLSDAMKLDVIDKVHRHLLTPKGLRTLSPRNPLYKGHYGGDQPTRDRAYHQGTVWPWLLEHYVKAGFDMHGKKFLNEAEDILKNFEEDISVSGIASINEIYDGDPPHCPRGSVSQAWSVGAVLRIDQMIQECKSKK</sequence>
<proteinExistence type="predicted"/>
<dbReference type="Pfam" id="PF12439">
    <property type="entry name" value="GDE_N"/>
    <property type="match status" value="1"/>
</dbReference>
<dbReference type="InterPro" id="IPR010401">
    <property type="entry name" value="AGL/Gdb1"/>
</dbReference>
<reference evidence="3 4" key="1">
    <citation type="submission" date="2020-08" db="EMBL/GenBank/DDBJ databases">
        <title>Genome public.</title>
        <authorList>
            <person name="Liu C."/>
            <person name="Sun Q."/>
        </authorList>
    </citation>
    <scope>NUCLEOTIDE SEQUENCE [LARGE SCALE GENOMIC DNA]</scope>
    <source>
        <strain evidence="3 4">New-7</strain>
    </source>
</reference>
<dbReference type="SUPFAM" id="SSF48208">
    <property type="entry name" value="Six-hairpin glycosidases"/>
    <property type="match status" value="1"/>
</dbReference>
<dbReference type="EMBL" id="JACOOK010000002">
    <property type="protein sequence ID" value="MBC5616429.1"/>
    <property type="molecule type" value="Genomic_DNA"/>
</dbReference>
<name>A0ABR7CLD4_9BACT</name>
<dbReference type="Proteomes" id="UP000636891">
    <property type="component" value="Unassembled WGS sequence"/>
</dbReference>
<dbReference type="InterPro" id="IPR024742">
    <property type="entry name" value="Glycogen_debranch_N"/>
</dbReference>